<dbReference type="GO" id="GO:0008418">
    <property type="term" value="F:protein-N-terminal asparagine amidohydrolase activity"/>
    <property type="evidence" value="ECO:0007669"/>
    <property type="project" value="UniProtKB-UniRule"/>
</dbReference>
<proteinExistence type="inferred from homology"/>
<dbReference type="PANTHER" id="PTHR13035">
    <property type="entry name" value="PROTEIN N-TERMINAL GLUTAMINE AMIDOHYDROLASE"/>
    <property type="match status" value="1"/>
</dbReference>
<evidence type="ECO:0000259" key="9">
    <source>
        <dbReference type="Pfam" id="PF09764"/>
    </source>
</evidence>
<evidence type="ECO:0000256" key="3">
    <source>
        <dbReference type="ARBA" id="ARBA00012718"/>
    </source>
</evidence>
<reference evidence="10" key="2">
    <citation type="submission" date="1999-12" db="EMBL/GenBank/DDBJ databases">
        <authorList>
            <person name="Murphy L."/>
            <person name="Harris D."/>
            <person name="Ivens A.C."/>
            <person name="Lawson D."/>
            <person name="Quail M."/>
            <person name="Rajandream M.A."/>
            <person name="Barrell B.G."/>
        </authorList>
    </citation>
    <scope>NUCLEOTIDE SEQUENCE</scope>
    <source>
        <strain evidence="10">Friedlin</strain>
    </source>
</reference>
<evidence type="ECO:0000256" key="4">
    <source>
        <dbReference type="ARBA" id="ARBA00021247"/>
    </source>
</evidence>
<dbReference type="PANTHER" id="PTHR13035:SF0">
    <property type="entry name" value="PROTEIN N-TERMINAL GLUTAMINE AMIDOHYDROLASE"/>
    <property type="match status" value="1"/>
</dbReference>
<dbReference type="Gene3D" id="3.10.620.10">
    <property type="entry name" value="Protein N-terminal glutamine amidohydrolase, alpha beta roll"/>
    <property type="match status" value="1"/>
</dbReference>
<name>Q9U1D6_LEIMA</name>
<evidence type="ECO:0000313" key="10">
    <source>
        <dbReference type="EMBL" id="CAB55374.1"/>
    </source>
</evidence>
<evidence type="ECO:0000256" key="1">
    <source>
        <dbReference type="ARBA" id="ARBA00008985"/>
    </source>
</evidence>
<dbReference type="GO" id="GO:0070773">
    <property type="term" value="F:protein-N-terminal glutamine amidohydrolase activity"/>
    <property type="evidence" value="ECO:0007669"/>
    <property type="project" value="UniProtKB-UniRule"/>
</dbReference>
<reference evidence="10" key="1">
    <citation type="journal article" date="1998" name="Genome Res.">
        <title>A physical map of the Leishmania major Friedlin genome.</title>
        <authorList>
            <person name="Ivens A.C."/>
            <person name="Lewis S.M."/>
            <person name="Bagherzadeh A."/>
            <person name="Zhang L."/>
            <person name="Chan H.M."/>
            <person name="Smith D.F."/>
        </authorList>
    </citation>
    <scope>NUCLEOTIDE SEQUENCE</scope>
    <source>
        <strain evidence="10">Friedlin</strain>
    </source>
</reference>
<dbReference type="InterPro" id="IPR039733">
    <property type="entry name" value="NTAQ1"/>
</dbReference>
<dbReference type="Pfam" id="PF09764">
    <property type="entry name" value="Nt_Gln_amidase"/>
    <property type="match status" value="1"/>
</dbReference>
<dbReference type="EC" id="3.5.1.122" evidence="3 8"/>
<evidence type="ECO:0000256" key="2">
    <source>
        <dbReference type="ARBA" id="ARBA00011245"/>
    </source>
</evidence>
<comment type="similarity">
    <text evidence="1 8">Belongs to the NTAQ1 family.</text>
</comment>
<keyword evidence="5 8" id="KW-0378">Hydrolase</keyword>
<protein>
    <recommendedName>
        <fullName evidence="4 8">Protein N-terminal glutamine amidohydrolase</fullName>
        <ecNumber evidence="3 8">3.5.1.122</ecNumber>
    </recommendedName>
    <alternativeName>
        <fullName evidence="6 8">Protein NH2-terminal glutamine deamidase</fullName>
    </alternativeName>
</protein>
<accession>Q9U1D6</accession>
<feature type="domain" description="Protein N-terminal glutamine amidohydrolase alpha beta roll" evidence="9">
    <location>
        <begin position="7"/>
        <end position="240"/>
    </location>
</feature>
<evidence type="ECO:0000256" key="6">
    <source>
        <dbReference type="ARBA" id="ARBA00029677"/>
    </source>
</evidence>
<organism evidence="10">
    <name type="scientific">Leishmania major</name>
    <dbReference type="NCBI Taxonomy" id="5664"/>
    <lineage>
        <taxon>Eukaryota</taxon>
        <taxon>Discoba</taxon>
        <taxon>Euglenozoa</taxon>
        <taxon>Kinetoplastea</taxon>
        <taxon>Metakinetoplastina</taxon>
        <taxon>Trypanosomatida</taxon>
        <taxon>Trypanosomatidae</taxon>
        <taxon>Leishmaniinae</taxon>
        <taxon>Leishmania</taxon>
    </lineage>
</organism>
<dbReference type="InterPro" id="IPR023128">
    <property type="entry name" value="Prot_N_Gln_amidohydro_ab_roll"/>
</dbReference>
<dbReference type="EMBL" id="AL117260">
    <property type="protein sequence ID" value="CAB55374.1"/>
    <property type="molecule type" value="Genomic_DNA"/>
</dbReference>
<comment type="function">
    <text evidence="8">Mediates the side-chain deamidation of N-terminal glutamine residues to glutamate, an important step in N-end rule pathway of protein degradation. Conversion of the resulting N-terminal glutamine to glutamate renders the protein susceptible to arginylation, polyubiquitination and degradation as specified by the N-end rule. Does not act on substrates with internal or C-terminal glutamine and does not act on non-glutamine residues in any position.</text>
</comment>
<sequence>MAHPLYYAFCYCEENVYKFLEMISAMGDLFDRSCAVFMTSFCCAPCDEALNEWTSVVPYRPCESSELRKDITTWDYHVIALVRATRTGKWYVVDQDSRLSPTWDADLGSLAPHCIDLDKYVAQVLFLDTAVTNTVCSELTELLNRVRYRVIERDDYLSFLRSDRSHMQKEPGVYRTLPPQWPLINGCSTCVRDEVRRRAESALSSLPSTLRANNLVCFINAANTTIPGVIIDRHSFADFFR</sequence>
<dbReference type="AlphaFoldDB" id="Q9U1D6"/>
<comment type="subunit">
    <text evidence="2 8">Monomer.</text>
</comment>
<dbReference type="InterPro" id="IPR037132">
    <property type="entry name" value="N_Gln_amidohydro_ab_roll_sf"/>
</dbReference>
<evidence type="ECO:0000256" key="5">
    <source>
        <dbReference type="ARBA" id="ARBA00022801"/>
    </source>
</evidence>
<comment type="catalytic activity">
    <reaction evidence="7 8">
        <text>N-terminal L-glutaminyl-[protein] + H2O = N-terminal L-glutamyl-[protein] + NH4(+)</text>
        <dbReference type="Rhea" id="RHEA:50680"/>
        <dbReference type="Rhea" id="RHEA-COMP:12668"/>
        <dbReference type="Rhea" id="RHEA-COMP:12777"/>
        <dbReference type="ChEBI" id="CHEBI:15377"/>
        <dbReference type="ChEBI" id="CHEBI:28938"/>
        <dbReference type="ChEBI" id="CHEBI:64721"/>
        <dbReference type="ChEBI" id="CHEBI:64722"/>
        <dbReference type="EC" id="3.5.1.122"/>
    </reaction>
</comment>
<evidence type="ECO:0000256" key="7">
    <source>
        <dbReference type="ARBA" id="ARBA00048768"/>
    </source>
</evidence>
<evidence type="ECO:0000256" key="8">
    <source>
        <dbReference type="RuleBase" id="RU367082"/>
    </source>
</evidence>
<gene>
    <name evidence="10" type="primary">L1648.12</name>
</gene>